<dbReference type="PANTHER" id="PTHR43822:SF23">
    <property type="entry name" value="3-ISOPROPYLMALATE DEHYDRATASE"/>
    <property type="match status" value="1"/>
</dbReference>
<accession>A0ABQ7TWV3</accession>
<dbReference type="InterPro" id="IPR036008">
    <property type="entry name" value="Aconitase_4Fe-4S_dom"/>
</dbReference>
<dbReference type="InterPro" id="IPR001030">
    <property type="entry name" value="Acoase/IPM_deHydtase_lsu_aba"/>
</dbReference>
<dbReference type="Gene3D" id="3.30.499.10">
    <property type="entry name" value="Aconitase, domain 3"/>
    <property type="match status" value="2"/>
</dbReference>
<dbReference type="SUPFAM" id="SSF53732">
    <property type="entry name" value="Aconitase iron-sulfur domain"/>
    <property type="match status" value="1"/>
</dbReference>
<comment type="caution">
    <text evidence="7">The sequence shown here is derived from an EMBL/GenBank/DDBJ whole genome shotgun (WGS) entry which is preliminary data.</text>
</comment>
<protein>
    <recommendedName>
        <fullName evidence="6">Aconitase/3-isopropylmalate dehydratase large subunit alpha/beta/alpha domain-containing protein</fullName>
    </recommendedName>
</protein>
<feature type="domain" description="Aconitase/3-isopropylmalate dehydratase large subunit alpha/beta/alpha" evidence="6">
    <location>
        <begin position="899"/>
        <end position="1084"/>
    </location>
</feature>
<feature type="compositionally biased region" description="Gly residues" evidence="5">
    <location>
        <begin position="645"/>
        <end position="657"/>
    </location>
</feature>
<keyword evidence="1" id="KW-0479">Metal-binding</keyword>
<gene>
    <name evidence="7" type="ORF">KY290_037731</name>
</gene>
<name>A0ABQ7TWV3_SOLTU</name>
<evidence type="ECO:0000259" key="6">
    <source>
        <dbReference type="Pfam" id="PF00330"/>
    </source>
</evidence>
<proteinExistence type="predicted"/>
<evidence type="ECO:0000256" key="5">
    <source>
        <dbReference type="SAM" id="MobiDB-lite"/>
    </source>
</evidence>
<evidence type="ECO:0000256" key="3">
    <source>
        <dbReference type="ARBA" id="ARBA00023014"/>
    </source>
</evidence>
<feature type="region of interest" description="Disordered" evidence="5">
    <location>
        <begin position="633"/>
        <end position="660"/>
    </location>
</feature>
<dbReference type="InterPro" id="IPR015931">
    <property type="entry name" value="Acnase/IPM_dHydase_lsu_aba_1/3"/>
</dbReference>
<evidence type="ECO:0000256" key="1">
    <source>
        <dbReference type="ARBA" id="ARBA00022723"/>
    </source>
</evidence>
<evidence type="ECO:0000313" key="8">
    <source>
        <dbReference type="Proteomes" id="UP000826656"/>
    </source>
</evidence>
<evidence type="ECO:0000256" key="2">
    <source>
        <dbReference type="ARBA" id="ARBA00023004"/>
    </source>
</evidence>
<dbReference type="Proteomes" id="UP000826656">
    <property type="component" value="Unassembled WGS sequence"/>
</dbReference>
<reference evidence="7 8" key="1">
    <citation type="journal article" date="2021" name="bioRxiv">
        <title>Chromosome-scale and haplotype-resolved genome assembly of a tetraploid potato cultivar.</title>
        <authorList>
            <person name="Sun H."/>
            <person name="Jiao W.-B."/>
            <person name="Krause K."/>
            <person name="Campoy J.A."/>
            <person name="Goel M."/>
            <person name="Folz-Donahue K."/>
            <person name="Kukat C."/>
            <person name="Huettel B."/>
            <person name="Schneeberger K."/>
        </authorList>
    </citation>
    <scope>NUCLEOTIDE SEQUENCE [LARGE SCALE GENOMIC DNA]</scope>
    <source>
        <strain evidence="7">SolTubOtavaFocal</strain>
        <tissue evidence="7">Leaves</tissue>
    </source>
</reference>
<evidence type="ECO:0000313" key="7">
    <source>
        <dbReference type="EMBL" id="KAH0739026.1"/>
    </source>
</evidence>
<keyword evidence="2" id="KW-0408">Iron</keyword>
<keyword evidence="4" id="KW-0456">Lyase</keyword>
<dbReference type="EMBL" id="JAIVGD010000028">
    <property type="protein sequence ID" value="KAH0739026.1"/>
    <property type="molecule type" value="Genomic_DNA"/>
</dbReference>
<evidence type="ECO:0000256" key="4">
    <source>
        <dbReference type="ARBA" id="ARBA00023239"/>
    </source>
</evidence>
<organism evidence="7 8">
    <name type="scientific">Solanum tuberosum</name>
    <name type="common">Potato</name>
    <dbReference type="NCBI Taxonomy" id="4113"/>
    <lineage>
        <taxon>Eukaryota</taxon>
        <taxon>Viridiplantae</taxon>
        <taxon>Streptophyta</taxon>
        <taxon>Embryophyta</taxon>
        <taxon>Tracheophyta</taxon>
        <taxon>Spermatophyta</taxon>
        <taxon>Magnoliopsida</taxon>
        <taxon>eudicotyledons</taxon>
        <taxon>Gunneridae</taxon>
        <taxon>Pentapetalae</taxon>
        <taxon>asterids</taxon>
        <taxon>lamiids</taxon>
        <taxon>Solanales</taxon>
        <taxon>Solanaceae</taxon>
        <taxon>Solanoideae</taxon>
        <taxon>Solaneae</taxon>
        <taxon>Solanum</taxon>
    </lineage>
</organism>
<dbReference type="InterPro" id="IPR050067">
    <property type="entry name" value="IPM_dehydratase_rel_enz"/>
</dbReference>
<feature type="domain" description="Aconitase/3-isopropylmalate dehydratase large subunit alpha/beta/alpha" evidence="6">
    <location>
        <begin position="828"/>
        <end position="896"/>
    </location>
</feature>
<dbReference type="Pfam" id="PF00330">
    <property type="entry name" value="Aconitase"/>
    <property type="match status" value="2"/>
</dbReference>
<keyword evidence="3" id="KW-0411">Iron-sulfur</keyword>
<dbReference type="PANTHER" id="PTHR43822">
    <property type="entry name" value="HOMOACONITASE, MITOCHONDRIAL-RELATED"/>
    <property type="match status" value="1"/>
</dbReference>
<sequence>MSSFKTVFDFIKSVQNHEEIYRKMVTKYGSSDIDLNSWELSTIGIGEKNLLRDVDMVEKFRCPGMDVGFKLNSASLAKQRVVKGHVKGNLSSMKAYDETFLMEDTIKLAPMARRVLCPGRSGLEMLNNAPLYNKVVMAVAGIEPASLTDITMMFACEKLALKPDMCHMFLKGYLMLMAYNLAVISDVYNYKKNDIKAELVAGVSPDSKLNLPNIYNNIYMSKDNVTFISDDPSYKFPQDMDYGSPDMMWMNLLNIAIKFHTLDDLREVIRDFRGIPGMLCDVSRWGKQSCFTLSYPQSYSISTAVESLAEQFPGVLRNSRYYSTSKCVVVDLLLSNMLRMSCYNIIEQLGAIGKVGCPSDDTLNDRFFNLNLLNKWLKSDVEESNFLLQEWYGTKNCIMPVSFGGKLKDMVVKMASCMRSGDTSFLRPQLLHPLPYSASRNTTWAVVHGLRKIEFESTQLINATLKLNQMTKAYAWVMGVRDTLPKVGLNALCEVYIENLTSKESEFIQLVLRDYDINIKHMLDKELDPRTDELELGCRPFYSLSFQGTRCTVVFDSDGVGMIVFDSASSSVNASESLGVPTPATFGAAAVRTAAVGARSEADVDRLVDVSPQETAHGVAPDQAGRAFGVERAGTDAADTQRAGGQAGSGRGASVHGGRGRTARWNWTSRIFYYNSQRTAQKLSESSATGNGFLFHQLYFLSQQVSHSKSQEKIFQENCFCDHTAKFKNACHHWLSWVISSIRLSLSGQGCMIPIAGGRWQPSRYIVELVEVKSWMTMTEKLLARASEKLHVVPGENLWVNVDVLMTNDITVPGAIGVFKREFGENAKANPDYKGVCHIALAQEGHCRPGEVLVGTDSHTCTAGAFGQFASGIGNTDSGFVLGTGKILLKNKTTVHYEPVYSDEQARFLAEYHFDISKLDPLVAKIKKTPCTYLSLLDISFFFCMSLPPHSPGNRALARECEDVKIDRVYIGSCTGGKTEDFMAAAKVFLASEKKVKVPTFLVPATQKFQNLMAKHVHRSGCDTPASPSYGACMGGPRDTHARLNEPQASFTNASETSRGEWAIKEGQIYLASPYTAAASALTGHVTDPRDFLQQQS</sequence>
<keyword evidence="8" id="KW-1185">Reference proteome</keyword>